<organism evidence="3 4">
    <name type="scientific">Chelatococcus asaccharovorans</name>
    <dbReference type="NCBI Taxonomy" id="28210"/>
    <lineage>
        <taxon>Bacteria</taxon>
        <taxon>Pseudomonadati</taxon>
        <taxon>Pseudomonadota</taxon>
        <taxon>Alphaproteobacteria</taxon>
        <taxon>Hyphomicrobiales</taxon>
        <taxon>Chelatococcaceae</taxon>
        <taxon>Chelatococcus</taxon>
    </lineage>
</organism>
<dbReference type="AlphaFoldDB" id="A0A2V3U8U9"/>
<evidence type="ECO:0000256" key="2">
    <source>
        <dbReference type="SAM" id="Phobius"/>
    </source>
</evidence>
<feature type="transmembrane region" description="Helical" evidence="2">
    <location>
        <begin position="187"/>
        <end position="212"/>
    </location>
</feature>
<dbReference type="GO" id="GO:0016020">
    <property type="term" value="C:membrane"/>
    <property type="evidence" value="ECO:0007669"/>
    <property type="project" value="InterPro"/>
</dbReference>
<keyword evidence="2" id="KW-1133">Transmembrane helix</keyword>
<feature type="transmembrane region" description="Helical" evidence="2">
    <location>
        <begin position="47"/>
        <end position="70"/>
    </location>
</feature>
<keyword evidence="4" id="KW-1185">Reference proteome</keyword>
<gene>
    <name evidence="3" type="ORF">C7450_104288</name>
</gene>
<reference evidence="3 4" key="1">
    <citation type="submission" date="2018-05" db="EMBL/GenBank/DDBJ databases">
        <title>Genomic Encyclopedia of Type Strains, Phase IV (KMG-IV): sequencing the most valuable type-strain genomes for metagenomic binning, comparative biology and taxonomic classification.</title>
        <authorList>
            <person name="Goeker M."/>
        </authorList>
    </citation>
    <scope>NUCLEOTIDE SEQUENCE [LARGE SCALE GENOMIC DNA]</scope>
    <source>
        <strain evidence="3 4">DSM 6462</strain>
    </source>
</reference>
<evidence type="ECO:0000313" key="3">
    <source>
        <dbReference type="EMBL" id="PXW60236.1"/>
    </source>
</evidence>
<dbReference type="GO" id="GO:0032153">
    <property type="term" value="C:cell division site"/>
    <property type="evidence" value="ECO:0007669"/>
    <property type="project" value="TreeGrafter"/>
</dbReference>
<dbReference type="EMBL" id="QJJK01000004">
    <property type="protein sequence ID" value="PXW60236.1"/>
    <property type="molecule type" value="Genomic_DNA"/>
</dbReference>
<comment type="caution">
    <text evidence="3">The sequence shown here is derived from an EMBL/GenBank/DDBJ whole genome shotgun (WGS) entry which is preliminary data.</text>
</comment>
<protein>
    <submittedName>
        <fullName evidence="3">Cell division transport system permease protein</fullName>
    </submittedName>
</protein>
<keyword evidence="3" id="KW-0131">Cell cycle</keyword>
<keyword evidence="3" id="KW-0132">Cell division</keyword>
<dbReference type="RefSeq" id="WP_110374569.1">
    <property type="nucleotide sequence ID" value="NZ_JAHBRY010000001.1"/>
</dbReference>
<dbReference type="PANTHER" id="PTHR47755:SF1">
    <property type="entry name" value="CELL DIVISION PROTEIN FTSX"/>
    <property type="match status" value="1"/>
</dbReference>
<accession>A0A2V3U8U9</accession>
<keyword evidence="2" id="KW-0812">Transmembrane</keyword>
<feature type="transmembrane region" description="Helical" evidence="2">
    <location>
        <begin position="296"/>
        <end position="316"/>
    </location>
</feature>
<dbReference type="Proteomes" id="UP000248021">
    <property type="component" value="Unassembled WGS sequence"/>
</dbReference>
<dbReference type="GO" id="GO:0051301">
    <property type="term" value="P:cell division"/>
    <property type="evidence" value="ECO:0007669"/>
    <property type="project" value="UniProtKB-KW"/>
</dbReference>
<keyword evidence="2" id="KW-0472">Membrane</keyword>
<feature type="region of interest" description="Disordered" evidence="1">
    <location>
        <begin position="1"/>
        <end position="27"/>
    </location>
</feature>
<feature type="transmembrane region" description="Helical" evidence="2">
    <location>
        <begin position="255"/>
        <end position="276"/>
    </location>
</feature>
<evidence type="ECO:0000256" key="1">
    <source>
        <dbReference type="SAM" id="MobiDB-lite"/>
    </source>
</evidence>
<dbReference type="InterPro" id="IPR004513">
    <property type="entry name" value="FtsX"/>
</dbReference>
<evidence type="ECO:0000313" key="4">
    <source>
        <dbReference type="Proteomes" id="UP000248021"/>
    </source>
</evidence>
<dbReference type="PANTHER" id="PTHR47755">
    <property type="entry name" value="CELL DIVISION PROTEIN FTSX"/>
    <property type="match status" value="1"/>
</dbReference>
<proteinExistence type="predicted"/>
<dbReference type="OrthoDB" id="9814843at2"/>
<name>A0A2V3U8U9_9HYPH</name>
<sequence length="329" mass="34378">MTFFAESGQADDSSHPAGSPDTELGPLPEALKRNQSLVPSDSSAGRALVTVIAILTFLAALAAGAAQLVASASSEWNASIAREATIQVRPNPQRDIEADVAAAADIARADVAVASVSVYSRAEAERLLSPWLGTTLDFVELPIPRLIVLTVKPGIQPDFATLRSRLAAAVPGTTLDDHRAWIARLSAMAGTVVFGALAIVGLVLIAAALAIASATRGAVASNREILEVLHFVGADDRFIAREYQRRFLHLGLKGGLIGGGAALLCLILGGMMARYWRASPGGDQLEALFGMFDIGIWGYASVAAIALIIALVTAAVSRVTVRRHLTGLQ</sequence>